<dbReference type="Proteomes" id="UP000003973">
    <property type="component" value="Unassembled WGS sequence"/>
</dbReference>
<feature type="transmembrane region" description="Helical" evidence="4">
    <location>
        <begin position="282"/>
        <end position="300"/>
    </location>
</feature>
<feature type="transmembrane region" description="Helical" evidence="4">
    <location>
        <begin position="215"/>
        <end position="237"/>
    </location>
</feature>
<feature type="transmembrane region" description="Helical" evidence="4">
    <location>
        <begin position="306"/>
        <end position="328"/>
    </location>
</feature>
<dbReference type="InterPro" id="IPR020846">
    <property type="entry name" value="MFS_dom"/>
</dbReference>
<sequence length="403" mass="42222">MVRKRNISLTALSLLSFSLADVRDGLGPFLGVYLQGKNWTPDEIGYVMTAGGLAGMVLTTPLGALADGTRKKRLMLAVATIMIVLSATAVFHCRFFPFVAGMQIVQGIMAAAIMPLLTSITLGLVGQKGLAHRLGKNEAWNHFGNFSTAALGGIIGYFYGLSGVLGVMLAMGLLSVLFVFLIDPALINYDVARGLEEKKGAVPAPVGQLLMNRSIMATGLILFFFHLGNAALLPLLGQSAVAVHHVEPAVYTAATVIIAQLTMVPMALWAARIAEKRGYGQVILLALIALPARGLIAGFWHDPWCIVPVQILDGVGAGLIGVATPGIVAKIMRGTGHVNMGLGVVMTLQGIGAALSSTVGGLFAYHAGYSAAFLALTGSACCALVLFAGARRWLPQFGKELVN</sequence>
<accession>C3X4M5</accession>
<dbReference type="Pfam" id="PF07690">
    <property type="entry name" value="MFS_1"/>
    <property type="match status" value="1"/>
</dbReference>
<protein>
    <recommendedName>
        <fullName evidence="5">Major facilitator superfamily (MFS) profile domain-containing protein</fullName>
    </recommendedName>
</protein>
<dbReference type="PANTHER" id="PTHR23539">
    <property type="entry name" value="MFS TRANSPORTER"/>
    <property type="match status" value="1"/>
</dbReference>
<evidence type="ECO:0000256" key="4">
    <source>
        <dbReference type="SAM" id="Phobius"/>
    </source>
</evidence>
<dbReference type="eggNOG" id="COG2814">
    <property type="taxonomic scope" value="Bacteria"/>
</dbReference>
<proteinExistence type="predicted"/>
<keyword evidence="7" id="KW-1185">Reference proteome</keyword>
<evidence type="ECO:0000256" key="2">
    <source>
        <dbReference type="ARBA" id="ARBA00022989"/>
    </source>
</evidence>
<keyword evidence="2 4" id="KW-1133">Transmembrane helix</keyword>
<evidence type="ECO:0000256" key="1">
    <source>
        <dbReference type="ARBA" id="ARBA00022692"/>
    </source>
</evidence>
<dbReference type="InterPro" id="IPR036259">
    <property type="entry name" value="MFS_trans_sf"/>
</dbReference>
<feature type="transmembrane region" description="Helical" evidence="4">
    <location>
        <begin position="340"/>
        <end position="365"/>
    </location>
</feature>
<feature type="domain" description="Major facilitator superfamily (MFS) profile" evidence="5">
    <location>
        <begin position="169"/>
        <end position="403"/>
    </location>
</feature>
<dbReference type="InterPro" id="IPR011701">
    <property type="entry name" value="MFS"/>
</dbReference>
<dbReference type="AlphaFoldDB" id="C3X4M5"/>
<feature type="transmembrane region" description="Helical" evidence="4">
    <location>
        <begin position="44"/>
        <end position="62"/>
    </location>
</feature>
<dbReference type="SUPFAM" id="SSF103473">
    <property type="entry name" value="MFS general substrate transporter"/>
    <property type="match status" value="1"/>
</dbReference>
<feature type="transmembrane region" description="Helical" evidence="4">
    <location>
        <begin position="249"/>
        <end position="270"/>
    </location>
</feature>
<keyword evidence="1 4" id="KW-0812">Transmembrane</keyword>
<dbReference type="GO" id="GO:0022857">
    <property type="term" value="F:transmembrane transporter activity"/>
    <property type="evidence" value="ECO:0007669"/>
    <property type="project" value="InterPro"/>
</dbReference>
<gene>
    <name evidence="6" type="ORF">OFAG_01314</name>
</gene>
<feature type="transmembrane region" description="Helical" evidence="4">
    <location>
        <begin position="371"/>
        <end position="390"/>
    </location>
</feature>
<evidence type="ECO:0000259" key="5">
    <source>
        <dbReference type="PROSITE" id="PS50850"/>
    </source>
</evidence>
<feature type="transmembrane region" description="Helical" evidence="4">
    <location>
        <begin position="74"/>
        <end position="92"/>
    </location>
</feature>
<evidence type="ECO:0000313" key="7">
    <source>
        <dbReference type="Proteomes" id="UP000003973"/>
    </source>
</evidence>
<dbReference type="PROSITE" id="PS50850">
    <property type="entry name" value="MFS"/>
    <property type="match status" value="1"/>
</dbReference>
<reference evidence="6" key="1">
    <citation type="submission" date="2011-10" db="EMBL/GenBank/DDBJ databases">
        <title>The Genome Sequence of Oxalobacter formigenes HOxBLS.</title>
        <authorList>
            <consortium name="The Broad Institute Genome Sequencing Platform"/>
            <person name="Earl A."/>
            <person name="Ward D."/>
            <person name="Feldgarden M."/>
            <person name="Gevers D."/>
            <person name="Allison M.J."/>
            <person name="Humphrey S."/>
            <person name="Young S.K."/>
            <person name="Zeng Q."/>
            <person name="Gargeya S."/>
            <person name="Fitzgerald M."/>
            <person name="Haas B."/>
            <person name="Abouelleil A."/>
            <person name="Alvarado L."/>
            <person name="Arachchi H.M."/>
            <person name="Berlin A."/>
            <person name="Brown A."/>
            <person name="Chapman S.B."/>
            <person name="Chen Z."/>
            <person name="Dunbar C."/>
            <person name="Freedman E."/>
            <person name="Gearin G."/>
            <person name="Goldberg J."/>
            <person name="Griggs A."/>
            <person name="Gujja S."/>
            <person name="Heiman D."/>
            <person name="Howarth C."/>
            <person name="Larson L."/>
            <person name="Lui A."/>
            <person name="MacDonald P.J.P."/>
            <person name="Montmayeur A."/>
            <person name="Murphy C."/>
            <person name="Neiman D."/>
            <person name="Pearson M."/>
            <person name="Priest M."/>
            <person name="Roberts A."/>
            <person name="Saif S."/>
            <person name="Shea T."/>
            <person name="Shenoy N."/>
            <person name="Sisk P."/>
            <person name="Stolte C."/>
            <person name="Sykes S."/>
            <person name="Wortman J."/>
            <person name="Nusbaum C."/>
            <person name="Birren B."/>
        </authorList>
    </citation>
    <scope>NUCLEOTIDE SEQUENCE [LARGE SCALE GENOMIC DNA]</scope>
    <source>
        <strain evidence="6">HOxBLS</strain>
    </source>
</reference>
<dbReference type="EMBL" id="ACDP02000006">
    <property type="protein sequence ID" value="EEO28161.1"/>
    <property type="molecule type" value="Genomic_DNA"/>
</dbReference>
<dbReference type="PANTHER" id="PTHR23539:SF1">
    <property type="entry name" value="MAJOR FACILITATOR SUPERFAMILY (MFS) PROFILE DOMAIN-CONTAINING PROTEIN"/>
    <property type="match status" value="1"/>
</dbReference>
<keyword evidence="3 4" id="KW-0472">Membrane</keyword>
<evidence type="ECO:0000313" key="6">
    <source>
        <dbReference type="EMBL" id="EEO28161.1"/>
    </source>
</evidence>
<name>C3X4M5_9BURK</name>
<feature type="transmembrane region" description="Helical" evidence="4">
    <location>
        <begin position="104"/>
        <end position="127"/>
    </location>
</feature>
<comment type="caution">
    <text evidence="6">The sequence shown here is derived from an EMBL/GenBank/DDBJ whole genome shotgun (WGS) entry which is preliminary data.</text>
</comment>
<dbReference type="HOGENOM" id="CLU_038484_0_0_4"/>
<feature type="transmembrane region" description="Helical" evidence="4">
    <location>
        <begin position="165"/>
        <end position="189"/>
    </location>
</feature>
<feature type="transmembrane region" description="Helical" evidence="4">
    <location>
        <begin position="139"/>
        <end position="159"/>
    </location>
</feature>
<evidence type="ECO:0000256" key="3">
    <source>
        <dbReference type="ARBA" id="ARBA00023136"/>
    </source>
</evidence>
<dbReference type="RefSeq" id="WP_005877664.1">
    <property type="nucleotide sequence ID" value="NZ_CABMNL010000001.1"/>
</dbReference>
<organism evidence="6 7">
    <name type="scientific">Oxalobacter paraformigenes</name>
    <dbReference type="NCBI Taxonomy" id="556268"/>
    <lineage>
        <taxon>Bacteria</taxon>
        <taxon>Pseudomonadati</taxon>
        <taxon>Pseudomonadota</taxon>
        <taxon>Betaproteobacteria</taxon>
        <taxon>Burkholderiales</taxon>
        <taxon>Oxalobacteraceae</taxon>
        <taxon>Oxalobacter</taxon>
    </lineage>
</organism>
<dbReference type="Gene3D" id="1.20.1250.20">
    <property type="entry name" value="MFS general substrate transporter like domains"/>
    <property type="match status" value="2"/>
</dbReference>